<dbReference type="EMBL" id="CM047906">
    <property type="protein sequence ID" value="KAJ0087061.1"/>
    <property type="molecule type" value="Genomic_DNA"/>
</dbReference>
<name>A0ACC1AK63_9ROSI</name>
<protein>
    <submittedName>
        <fullName evidence="1">Uncharacterized protein</fullName>
    </submittedName>
</protein>
<evidence type="ECO:0000313" key="2">
    <source>
        <dbReference type="Proteomes" id="UP001164250"/>
    </source>
</evidence>
<sequence>MAESPLQLISEIGTELVQLTRFNKSVFLKLLKQAVSVLSEIEQPVTPEASRKQKALKELEIATKPLRKSILKHGLIRKNDKEVRVFVVICVSEIFRILAPEPPFEDKYLRGFFEVVVGTFKELGDTACPFFSRRVKILETVARCKCFVIMLDIDCSDLVLEMFNNFFSIVSEHHQPCLVNDILSIMMHILNEEPSLPLLEVVLQNLVKQEKGAPSAASQLAVSVIQCCAEKLQPFVCGFLTSCFLDRDATWSELRELYHEIMFKIFQCAPQMLLAVIPNLIQELSIDQVDVRIKALNLIGKLFALPKNSVAERHRDLFVEFLKRFSDKSPEVRIRALQCAKAYYLANPFGAESHEVLTAALESRLLDFDDRVRTEAVIVACDLAKSNLKFPPDLIFNATERLRDKKIAVRKKVLQKLLEVYRDYCRKCYEGRMTICDHYEEIPCKILMLCYDKDCKEFRSQNIERVLLEDLFPVLEIEERTRHWVHLFSLFEPLHMKALNSILSQKQRLRNEMRCYLSLRKKEKEKSPEETQKRINSLFMKMSASFMDPSKAEECFQRLNKLKDNNIFNALDELLDELTIENAKTARDKLLKLVGDKHPDFEFLQLLSSRCLYIFDSDHVRCIVDGLSSSRFRDNQLEAALNLLLAIVSVFPLLLRGSEEKFQKLLKGNDMINDKLIEVLAKAGPHISVKFSDIYPLLEGLCLEGTRAQSKSAVSAIASLSGTSGQLIFTNLCKRLVESLHRGQKIPTVLQSLSCIAQYSFSTFETQEEDITPYIYKNIIQVELLDDLALFNETCQSDASCDLKIFGLKTLVKSFLPHRGSHVKRKIDELLHVLSKMLLRADTSDALLLCESLRLAAAKSVLRLSRRWDLHISPEIFSSTISVVQDLSASACKSFLHKTYKWLKAHLLPSRYACAFAFASSDCPKDMQDDVSNYMDKFINQYSREARIRQNSAAQGVSITDYPAYVVVFLIHVLAHDKNFLLEDFQDEGKIAKFFCPLFSILKALVNASIVDGDTDLVKDAILYLLCIFRAIKKAEDAVDAQKTPNLHVLADIGISIVNELNHNGMPSSRAPGLILLPSSLYQISVARKSEEASSQIDKITLRNHFPKRSQRRQVGSRKPAITYSELDMVAGKQHDLPTCAMEPKNKYVEKETSTRCKQKVAHSFTAHVTSGLLNKCFTAEERKNDAIKSSASFLEKGLLSSCDSVAMASITESQVLSQNNEKSADSLKENIALVGSITAEPSKYSTAKFKDPCSSKTTYDGREVDLLCLDSEDCVTNGGDYLSERDALLEEDSNTIHLRHGYISSSDCVSHSSLSNLNKSVDTFGDAAAQERKTSSKQECGKFSSRTVALAAKGKRGRKNLEEMSVSEVILLNDDAGLRRSRRQKTKAAAV</sequence>
<keyword evidence="2" id="KW-1185">Reference proteome</keyword>
<dbReference type="Proteomes" id="UP001164250">
    <property type="component" value="Chromosome 10"/>
</dbReference>
<comment type="caution">
    <text evidence="1">The sequence shown here is derived from an EMBL/GenBank/DDBJ whole genome shotgun (WGS) entry which is preliminary data.</text>
</comment>
<gene>
    <name evidence="1" type="ORF">Patl1_08375</name>
</gene>
<accession>A0ACC1AK63</accession>
<evidence type="ECO:0000313" key="1">
    <source>
        <dbReference type="EMBL" id="KAJ0087061.1"/>
    </source>
</evidence>
<organism evidence="1 2">
    <name type="scientific">Pistacia atlantica</name>
    <dbReference type="NCBI Taxonomy" id="434234"/>
    <lineage>
        <taxon>Eukaryota</taxon>
        <taxon>Viridiplantae</taxon>
        <taxon>Streptophyta</taxon>
        <taxon>Embryophyta</taxon>
        <taxon>Tracheophyta</taxon>
        <taxon>Spermatophyta</taxon>
        <taxon>Magnoliopsida</taxon>
        <taxon>eudicotyledons</taxon>
        <taxon>Gunneridae</taxon>
        <taxon>Pentapetalae</taxon>
        <taxon>rosids</taxon>
        <taxon>malvids</taxon>
        <taxon>Sapindales</taxon>
        <taxon>Anacardiaceae</taxon>
        <taxon>Pistacia</taxon>
    </lineage>
</organism>
<proteinExistence type="predicted"/>
<reference evidence="2" key="1">
    <citation type="journal article" date="2023" name="G3 (Bethesda)">
        <title>Genome assembly and association tests identify interacting loci associated with vigor, precocity, and sex in interspecific pistachio rootstocks.</title>
        <authorList>
            <person name="Palmer W."/>
            <person name="Jacygrad E."/>
            <person name="Sagayaradj S."/>
            <person name="Cavanaugh K."/>
            <person name="Han R."/>
            <person name="Bertier L."/>
            <person name="Beede B."/>
            <person name="Kafkas S."/>
            <person name="Golino D."/>
            <person name="Preece J."/>
            <person name="Michelmore R."/>
        </authorList>
    </citation>
    <scope>NUCLEOTIDE SEQUENCE [LARGE SCALE GENOMIC DNA]</scope>
</reference>